<evidence type="ECO:0000259" key="3">
    <source>
        <dbReference type="PROSITE" id="PS51194"/>
    </source>
</evidence>
<organism evidence="4">
    <name type="scientific">bioreactor metagenome</name>
    <dbReference type="NCBI Taxonomy" id="1076179"/>
    <lineage>
        <taxon>unclassified sequences</taxon>
        <taxon>metagenomes</taxon>
        <taxon>ecological metagenomes</taxon>
    </lineage>
</organism>
<dbReference type="Pfam" id="PF03461">
    <property type="entry name" value="TRCF"/>
    <property type="match status" value="1"/>
</dbReference>
<reference evidence="4" key="1">
    <citation type="submission" date="2019-08" db="EMBL/GenBank/DDBJ databases">
        <authorList>
            <person name="Kucharzyk K."/>
            <person name="Murdoch R.W."/>
            <person name="Higgins S."/>
            <person name="Loffler F."/>
        </authorList>
    </citation>
    <scope>NUCLEOTIDE SEQUENCE</scope>
</reference>
<dbReference type="SUPFAM" id="SSF52540">
    <property type="entry name" value="P-loop containing nucleoside triphosphate hydrolases"/>
    <property type="match status" value="1"/>
</dbReference>
<name>A0A644YJ59_9ZZZZ</name>
<dbReference type="AlphaFoldDB" id="A0A644YJ59"/>
<keyword evidence="2" id="KW-0347">Helicase</keyword>
<dbReference type="SMART" id="SM00982">
    <property type="entry name" value="TRCF"/>
    <property type="match status" value="1"/>
</dbReference>
<dbReference type="PANTHER" id="PTHR47964">
    <property type="entry name" value="ATP-DEPENDENT DNA HELICASE HOMOLOG RECG, CHLOROPLASTIC"/>
    <property type="match status" value="1"/>
</dbReference>
<dbReference type="InterPro" id="IPR047112">
    <property type="entry name" value="RecG/Mfd"/>
</dbReference>
<dbReference type="GO" id="GO:0003678">
    <property type="term" value="F:DNA helicase activity"/>
    <property type="evidence" value="ECO:0007669"/>
    <property type="project" value="TreeGrafter"/>
</dbReference>
<dbReference type="SUPFAM" id="SSF143517">
    <property type="entry name" value="TRCF domain-like"/>
    <property type="match status" value="1"/>
</dbReference>
<accession>A0A644YJ59</accession>
<dbReference type="EMBL" id="VSSQ01004661">
    <property type="protein sequence ID" value="MPM26154.1"/>
    <property type="molecule type" value="Genomic_DNA"/>
</dbReference>
<dbReference type="InterPro" id="IPR005118">
    <property type="entry name" value="TRCF_C"/>
</dbReference>
<keyword evidence="2" id="KW-0547">Nucleotide-binding</keyword>
<dbReference type="InterPro" id="IPR027417">
    <property type="entry name" value="P-loop_NTPase"/>
</dbReference>
<dbReference type="InterPro" id="IPR037235">
    <property type="entry name" value="TRCF-like_C_D7"/>
</dbReference>
<protein>
    <submittedName>
        <fullName evidence="4">Transcription-repair-coupling factor</fullName>
        <ecNumber evidence="4">3.6.4.-</ecNumber>
    </submittedName>
</protein>
<keyword evidence="1 4" id="KW-0378">Hydrolase</keyword>
<dbReference type="Pfam" id="PF00271">
    <property type="entry name" value="Helicase_C"/>
    <property type="match status" value="1"/>
</dbReference>
<dbReference type="GO" id="GO:0016787">
    <property type="term" value="F:hydrolase activity"/>
    <property type="evidence" value="ECO:0007669"/>
    <property type="project" value="UniProtKB-KW"/>
</dbReference>
<dbReference type="Gene3D" id="3.40.50.300">
    <property type="entry name" value="P-loop containing nucleotide triphosphate hydrolases"/>
    <property type="match status" value="2"/>
</dbReference>
<evidence type="ECO:0000313" key="4">
    <source>
        <dbReference type="EMBL" id="MPM26154.1"/>
    </source>
</evidence>
<dbReference type="Gene3D" id="3.90.1150.50">
    <property type="entry name" value="Transcription-repair-coupling factor, D7 domain"/>
    <property type="match status" value="1"/>
</dbReference>
<comment type="caution">
    <text evidence="4">The sequence shown here is derived from an EMBL/GenBank/DDBJ whole genome shotgun (WGS) entry which is preliminary data.</text>
</comment>
<dbReference type="SMART" id="SM00490">
    <property type="entry name" value="HELICc"/>
    <property type="match status" value="1"/>
</dbReference>
<dbReference type="PROSITE" id="PS51194">
    <property type="entry name" value="HELICASE_CTER"/>
    <property type="match status" value="1"/>
</dbReference>
<gene>
    <name evidence="4" type="primary">mfd_23</name>
    <name evidence="4" type="ORF">SDC9_72655</name>
</gene>
<evidence type="ECO:0000256" key="2">
    <source>
        <dbReference type="ARBA" id="ARBA00022806"/>
    </source>
</evidence>
<dbReference type="GO" id="GO:0006281">
    <property type="term" value="P:DNA repair"/>
    <property type="evidence" value="ECO:0007669"/>
    <property type="project" value="InterPro"/>
</dbReference>
<dbReference type="PANTHER" id="PTHR47964:SF1">
    <property type="entry name" value="ATP-DEPENDENT DNA HELICASE HOMOLOG RECG, CHLOROPLASTIC"/>
    <property type="match status" value="1"/>
</dbReference>
<sequence>MSLTGVRDISVIETPPEERYPVQTYVVEFNDQLIRDAIMRELNRDGQVFFVYNRVETINDMASYLSKLAPEARIAVAHGQMTERELEKIILDFIDKKYDMLVCTTIIETGIDIQNANTMIIYDADKMGLSQLYQLRGRVGRTNRIAYAYFTYMKDKVLTEVAEKRLKAIKDFTELGSGFKIAMRDLEIRGAGNIMGSAQHGHMATVGYDLYCRMLEDAVKLIKGDIDKEPIETTVDIKIDAYIPSSYIVDETQKIEVYKKIASIDSYEYMMELQEEIEDRFSDIPNTVYNLMDIAYVRALAKEIGIVEIKETGSEILITFQNKTYLTPELVKTVLEKYRKEIAFKMGDTPVLGWKFKGIKKEVVLKHLIQIVKDMRAAVKGEIKQ</sequence>
<dbReference type="EC" id="3.6.4.-" evidence="4"/>
<dbReference type="InterPro" id="IPR001650">
    <property type="entry name" value="Helicase_C-like"/>
</dbReference>
<proteinExistence type="predicted"/>
<feature type="domain" description="Helicase C-terminal" evidence="3">
    <location>
        <begin position="21"/>
        <end position="187"/>
    </location>
</feature>
<evidence type="ECO:0000256" key="1">
    <source>
        <dbReference type="ARBA" id="ARBA00022801"/>
    </source>
</evidence>
<keyword evidence="2" id="KW-0067">ATP-binding</keyword>